<dbReference type="HOGENOM" id="CLU_010194_44_5_1"/>
<dbReference type="OMA" id="FQWFIMK"/>
<proteinExistence type="predicted"/>
<dbReference type="InterPro" id="IPR036291">
    <property type="entry name" value="NAD(P)-bd_dom_sf"/>
</dbReference>
<evidence type="ECO:0000313" key="3">
    <source>
        <dbReference type="Proteomes" id="UP000007875"/>
    </source>
</evidence>
<evidence type="ECO:0000313" key="2">
    <source>
        <dbReference type="Ensembl" id="ENSCSAVP00000011234.1"/>
    </source>
</evidence>
<dbReference type="PANTHER" id="PTHR43157:SF31">
    <property type="entry name" value="PHOSPHATIDYLINOSITOL-GLYCAN BIOSYNTHESIS CLASS F PROTEIN"/>
    <property type="match status" value="1"/>
</dbReference>
<sequence length="199" mass="22621">MDNLTNGPEPGRIINVTSVAYKNGSVDLNDIHKSSLNGEEKLTELYYQSKLANVLFTDALSRKEEYKDKVTCNCLNPGVVHTSIDRYSTIPLYALSVYMYKPFQWFIMKTPKQGAQTSIYLAAEPSLVKTTGSYYDDCSFVSKTSDICDCDLADEFWDKSIAWSQLDRRHKEMHQENVALSTNQTNTKIQSMENNSQAR</sequence>
<keyword evidence="1" id="KW-0560">Oxidoreductase</keyword>
<dbReference type="Gene3D" id="3.40.50.720">
    <property type="entry name" value="NAD(P)-binding Rossmann-like Domain"/>
    <property type="match status" value="1"/>
</dbReference>
<dbReference type="AlphaFoldDB" id="H2Z0X2"/>
<protein>
    <submittedName>
        <fullName evidence="2">Uncharacterized protein</fullName>
    </submittedName>
</protein>
<name>H2Z0X2_CIOSA</name>
<dbReference type="Proteomes" id="UP000007875">
    <property type="component" value="Unassembled WGS sequence"/>
</dbReference>
<organism evidence="2 3">
    <name type="scientific">Ciona savignyi</name>
    <name type="common">Pacific transparent sea squirt</name>
    <dbReference type="NCBI Taxonomy" id="51511"/>
    <lineage>
        <taxon>Eukaryota</taxon>
        <taxon>Metazoa</taxon>
        <taxon>Chordata</taxon>
        <taxon>Tunicata</taxon>
        <taxon>Ascidiacea</taxon>
        <taxon>Phlebobranchia</taxon>
        <taxon>Cionidae</taxon>
        <taxon>Ciona</taxon>
    </lineage>
</organism>
<accession>H2Z0X2</accession>
<dbReference type="Ensembl" id="ENSCSAVT00000011365.1">
    <property type="protein sequence ID" value="ENSCSAVP00000011234.1"/>
    <property type="gene ID" value="ENSCSAVG00000006575.1"/>
</dbReference>
<keyword evidence="3" id="KW-1185">Reference proteome</keyword>
<dbReference type="STRING" id="51511.ENSCSAVP00000011234"/>
<dbReference type="GeneTree" id="ENSGT00940000164022"/>
<reference evidence="2" key="2">
    <citation type="submission" date="2025-08" db="UniProtKB">
        <authorList>
            <consortium name="Ensembl"/>
        </authorList>
    </citation>
    <scope>IDENTIFICATION</scope>
</reference>
<reference evidence="3" key="1">
    <citation type="submission" date="2003-08" db="EMBL/GenBank/DDBJ databases">
        <authorList>
            <person name="Birren B."/>
            <person name="Nusbaum C."/>
            <person name="Abebe A."/>
            <person name="Abouelleil A."/>
            <person name="Adekoya E."/>
            <person name="Ait-zahra M."/>
            <person name="Allen N."/>
            <person name="Allen T."/>
            <person name="An P."/>
            <person name="Anderson M."/>
            <person name="Anderson S."/>
            <person name="Arachchi H."/>
            <person name="Armbruster J."/>
            <person name="Bachantsang P."/>
            <person name="Baldwin J."/>
            <person name="Barry A."/>
            <person name="Bayul T."/>
            <person name="Blitshsteyn B."/>
            <person name="Bloom T."/>
            <person name="Blye J."/>
            <person name="Boguslavskiy L."/>
            <person name="Borowsky M."/>
            <person name="Boukhgalter B."/>
            <person name="Brunache A."/>
            <person name="Butler J."/>
            <person name="Calixte N."/>
            <person name="Calvo S."/>
            <person name="Camarata J."/>
            <person name="Campo K."/>
            <person name="Chang J."/>
            <person name="Cheshatsang Y."/>
            <person name="Citroen M."/>
            <person name="Collymore A."/>
            <person name="Considine T."/>
            <person name="Cook A."/>
            <person name="Cooke P."/>
            <person name="Corum B."/>
            <person name="Cuomo C."/>
            <person name="David R."/>
            <person name="Dawoe T."/>
            <person name="Degray S."/>
            <person name="Dodge S."/>
            <person name="Dooley K."/>
            <person name="Dorje P."/>
            <person name="Dorjee K."/>
            <person name="Dorris L."/>
            <person name="Duffey N."/>
            <person name="Dupes A."/>
            <person name="Elkins T."/>
            <person name="Engels R."/>
            <person name="Erickson J."/>
            <person name="Farina A."/>
            <person name="Faro S."/>
            <person name="Ferreira P."/>
            <person name="Fischer H."/>
            <person name="Fitzgerald M."/>
            <person name="Foley K."/>
            <person name="Gage D."/>
            <person name="Galagan J."/>
            <person name="Gearin G."/>
            <person name="Gnerre S."/>
            <person name="Gnirke A."/>
            <person name="Goyette A."/>
            <person name="Graham J."/>
            <person name="Grandbois E."/>
            <person name="Gyaltsen K."/>
            <person name="Hafez N."/>
            <person name="Hagopian D."/>
            <person name="Hagos B."/>
            <person name="Hall J."/>
            <person name="Hatcher B."/>
            <person name="Heller A."/>
            <person name="Higgins H."/>
            <person name="Honan T."/>
            <person name="Horn A."/>
            <person name="Houde N."/>
            <person name="Hughes L."/>
            <person name="Hulme W."/>
            <person name="Husby E."/>
            <person name="Iliev I."/>
            <person name="Jaffe D."/>
            <person name="Jones C."/>
            <person name="Kamal M."/>
            <person name="Kamat A."/>
            <person name="Kamvysselis M."/>
            <person name="Karlsson E."/>
            <person name="Kells C."/>
            <person name="Kieu A."/>
            <person name="Kisner P."/>
            <person name="Kodira C."/>
            <person name="Kulbokas E."/>
            <person name="Labutti K."/>
            <person name="Lama D."/>
            <person name="Landers T."/>
            <person name="Leger J."/>
            <person name="Levine S."/>
            <person name="Lewis D."/>
            <person name="Lewis T."/>
            <person name="Lindblad-toh K."/>
            <person name="Liu X."/>
            <person name="Lokyitsang T."/>
            <person name="Lokyitsang Y."/>
            <person name="Lucien O."/>
            <person name="Lui A."/>
            <person name="Ma L.J."/>
            <person name="Mabbitt R."/>
            <person name="Macdonald J."/>
            <person name="Maclean C."/>
            <person name="Major J."/>
            <person name="Manning J."/>
            <person name="Marabella R."/>
            <person name="Maru K."/>
            <person name="Matthews C."/>
            <person name="Mauceli E."/>
            <person name="Mccarthy M."/>
            <person name="Mcdonough S."/>
            <person name="Mcghee T."/>
            <person name="Meldrim J."/>
            <person name="Meneus L."/>
            <person name="Mesirov J."/>
            <person name="Mihalev A."/>
            <person name="Mihova T."/>
            <person name="Mikkelsen T."/>
            <person name="Mlenga V."/>
            <person name="Moru K."/>
            <person name="Mozes J."/>
            <person name="Mulrain L."/>
            <person name="Munson G."/>
            <person name="Naylor J."/>
            <person name="Newes C."/>
            <person name="Nguyen C."/>
            <person name="Nguyen N."/>
            <person name="Nguyen T."/>
            <person name="Nicol R."/>
            <person name="Nielsen C."/>
            <person name="Nizzari M."/>
            <person name="Norbu C."/>
            <person name="Norbu N."/>
            <person name="O'donnell P."/>
            <person name="Okoawo O."/>
            <person name="O'leary S."/>
            <person name="Omotosho B."/>
            <person name="O'neill K."/>
            <person name="Osman S."/>
            <person name="Parker S."/>
            <person name="Perrin D."/>
            <person name="Phunkhang P."/>
            <person name="Piqani B."/>
            <person name="Purcell S."/>
            <person name="Rachupka T."/>
            <person name="Ramasamy U."/>
            <person name="Rameau R."/>
            <person name="Ray V."/>
            <person name="Raymond C."/>
            <person name="Retta R."/>
            <person name="Richardson S."/>
            <person name="Rise C."/>
            <person name="Rodriguez J."/>
            <person name="Rogers J."/>
            <person name="Rogov P."/>
            <person name="Rutman M."/>
            <person name="Schupbach R."/>
            <person name="Seaman C."/>
            <person name="Settipalli S."/>
            <person name="Sharpe T."/>
            <person name="Sheridan J."/>
            <person name="Sherpa N."/>
            <person name="Shi J."/>
            <person name="Smirnov S."/>
            <person name="Smith C."/>
            <person name="Sougnez C."/>
            <person name="Spencer B."/>
            <person name="Stalker J."/>
            <person name="Stange-thomann N."/>
            <person name="Stavropoulos S."/>
            <person name="Stetson K."/>
            <person name="Stone C."/>
            <person name="Stone S."/>
            <person name="Stubbs M."/>
            <person name="Talamas J."/>
            <person name="Tchuinga P."/>
            <person name="Tenzing P."/>
            <person name="Tesfaye S."/>
            <person name="Theodore J."/>
            <person name="Thoulutsang Y."/>
            <person name="Topham K."/>
            <person name="Towey S."/>
            <person name="Tsamla T."/>
            <person name="Tsomo N."/>
            <person name="Vallee D."/>
            <person name="Vassiliev H."/>
            <person name="Venkataraman V."/>
            <person name="Vinson J."/>
            <person name="Vo A."/>
            <person name="Wade C."/>
            <person name="Wang S."/>
            <person name="Wangchuk T."/>
            <person name="Wangdi T."/>
            <person name="Whittaker C."/>
            <person name="Wilkinson J."/>
            <person name="Wu Y."/>
            <person name="Wyman D."/>
            <person name="Yadav S."/>
            <person name="Yang S."/>
            <person name="Yang X."/>
            <person name="Yeager S."/>
            <person name="Yee E."/>
            <person name="Young G."/>
            <person name="Zainoun J."/>
            <person name="Zembeck L."/>
            <person name="Zimmer A."/>
            <person name="Zody M."/>
            <person name="Lander E."/>
        </authorList>
    </citation>
    <scope>NUCLEOTIDE SEQUENCE [LARGE SCALE GENOMIC DNA]</scope>
</reference>
<dbReference type="eggNOG" id="KOG1208">
    <property type="taxonomic scope" value="Eukaryota"/>
</dbReference>
<reference evidence="2" key="3">
    <citation type="submission" date="2025-09" db="UniProtKB">
        <authorList>
            <consortium name="Ensembl"/>
        </authorList>
    </citation>
    <scope>IDENTIFICATION</scope>
</reference>
<evidence type="ECO:0000256" key="1">
    <source>
        <dbReference type="ARBA" id="ARBA00023002"/>
    </source>
</evidence>
<dbReference type="InParanoid" id="H2Z0X2"/>
<dbReference type="SUPFAM" id="SSF51735">
    <property type="entry name" value="NAD(P)-binding Rossmann-fold domains"/>
    <property type="match status" value="1"/>
</dbReference>
<dbReference type="PANTHER" id="PTHR43157">
    <property type="entry name" value="PHOSPHATIDYLINOSITOL-GLYCAN BIOSYNTHESIS CLASS F PROTEIN-RELATED"/>
    <property type="match status" value="1"/>
</dbReference>
<dbReference type="FunCoup" id="H2Z0X2">
    <property type="interactions" value="24"/>
</dbReference>
<dbReference type="GO" id="GO:0016491">
    <property type="term" value="F:oxidoreductase activity"/>
    <property type="evidence" value="ECO:0007669"/>
    <property type="project" value="UniProtKB-KW"/>
</dbReference>